<evidence type="ECO:0000259" key="5">
    <source>
        <dbReference type="PROSITE" id="PS51843"/>
    </source>
</evidence>
<evidence type="ECO:0000313" key="7">
    <source>
        <dbReference type="Proteomes" id="UP001432322"/>
    </source>
</evidence>
<dbReference type="EMBL" id="BTSY01000004">
    <property type="protein sequence ID" value="GMT22587.1"/>
    <property type="molecule type" value="Genomic_DNA"/>
</dbReference>
<feature type="non-terminal residue" evidence="6">
    <location>
        <position position="1"/>
    </location>
</feature>
<gene>
    <name evidence="6" type="ORF">PFISCL1PPCAC_13884</name>
</gene>
<evidence type="ECO:0000256" key="1">
    <source>
        <dbReference type="ARBA" id="ARBA00005993"/>
    </source>
</evidence>
<comment type="similarity">
    <text evidence="1">Belongs to the nuclear hormone receptor family.</text>
</comment>
<keyword evidence="3" id="KW-0804">Transcription</keyword>
<accession>A0AAV5VXB8</accession>
<dbReference type="AlphaFoldDB" id="A0AAV5VXB8"/>
<reference evidence="6" key="1">
    <citation type="submission" date="2023-10" db="EMBL/GenBank/DDBJ databases">
        <title>Genome assembly of Pristionchus species.</title>
        <authorList>
            <person name="Yoshida K."/>
            <person name="Sommer R.J."/>
        </authorList>
    </citation>
    <scope>NUCLEOTIDE SEQUENCE</scope>
    <source>
        <strain evidence="6">RS5133</strain>
    </source>
</reference>
<evidence type="ECO:0000256" key="4">
    <source>
        <dbReference type="ARBA" id="ARBA00023170"/>
    </source>
</evidence>
<dbReference type="Gene3D" id="1.10.565.10">
    <property type="entry name" value="Retinoid X Receptor"/>
    <property type="match status" value="1"/>
</dbReference>
<dbReference type="SMART" id="SM00430">
    <property type="entry name" value="HOLI"/>
    <property type="match status" value="1"/>
</dbReference>
<dbReference type="InterPro" id="IPR035500">
    <property type="entry name" value="NHR-like_dom_sf"/>
</dbReference>
<protein>
    <recommendedName>
        <fullName evidence="5">NR LBD domain-containing protein</fullName>
    </recommendedName>
</protein>
<dbReference type="Pfam" id="PF00104">
    <property type="entry name" value="Hormone_recep"/>
    <property type="match status" value="1"/>
</dbReference>
<feature type="non-terminal residue" evidence="6">
    <location>
        <position position="220"/>
    </location>
</feature>
<comment type="caution">
    <text evidence="6">The sequence shown here is derived from an EMBL/GenBank/DDBJ whole genome shotgun (WGS) entry which is preliminary data.</text>
</comment>
<dbReference type="PANTHER" id="PTHR45886">
    <property type="entry name" value="NUCLEAR HORMONE RECEPTOR FAMILY-RELATED-RELATED"/>
    <property type="match status" value="1"/>
</dbReference>
<organism evidence="6 7">
    <name type="scientific">Pristionchus fissidentatus</name>
    <dbReference type="NCBI Taxonomy" id="1538716"/>
    <lineage>
        <taxon>Eukaryota</taxon>
        <taxon>Metazoa</taxon>
        <taxon>Ecdysozoa</taxon>
        <taxon>Nematoda</taxon>
        <taxon>Chromadorea</taxon>
        <taxon>Rhabditida</taxon>
        <taxon>Rhabditina</taxon>
        <taxon>Diplogasteromorpha</taxon>
        <taxon>Diplogasteroidea</taxon>
        <taxon>Neodiplogasteridae</taxon>
        <taxon>Pristionchus</taxon>
    </lineage>
</organism>
<dbReference type="PROSITE" id="PS51843">
    <property type="entry name" value="NR_LBD"/>
    <property type="match status" value="1"/>
</dbReference>
<keyword evidence="2" id="KW-0805">Transcription regulation</keyword>
<proteinExistence type="inferred from homology"/>
<keyword evidence="7" id="KW-1185">Reference proteome</keyword>
<evidence type="ECO:0000256" key="2">
    <source>
        <dbReference type="ARBA" id="ARBA00023015"/>
    </source>
</evidence>
<sequence>LESAHQRLRASKFNPSPEQGYRLDAVLVGHSRLSMLFQENPLPPDDPSNVLARTNKMFFKELPDARKYWPFSDLVCSIEYLKTFEFFHYLSFEDKKALARHVVAMSNYVTLAFFSIENGSNCTLHPDGTLPHDGKVPTEHAFEGQLHHGVIQLLRRLDMDKKEYVLLKALIVCNPAIEDLSLSHKDKLEDEREMYAKSLMSYVMWRRGPTKGPAAYTGIM</sequence>
<evidence type="ECO:0000313" key="6">
    <source>
        <dbReference type="EMBL" id="GMT22587.1"/>
    </source>
</evidence>
<feature type="domain" description="NR LBD" evidence="5">
    <location>
        <begin position="25"/>
        <end position="220"/>
    </location>
</feature>
<dbReference type="InterPro" id="IPR000536">
    <property type="entry name" value="Nucl_hrmn_rcpt_lig-bd"/>
</dbReference>
<name>A0AAV5VXB8_9BILA</name>
<keyword evidence="4" id="KW-0675">Receptor</keyword>
<dbReference type="PANTHER" id="PTHR45886:SF18">
    <property type="entry name" value="NR LBD DOMAIN-CONTAINING PROTEIN-RELATED"/>
    <property type="match status" value="1"/>
</dbReference>
<dbReference type="Proteomes" id="UP001432322">
    <property type="component" value="Unassembled WGS sequence"/>
</dbReference>
<evidence type="ECO:0000256" key="3">
    <source>
        <dbReference type="ARBA" id="ARBA00023163"/>
    </source>
</evidence>
<dbReference type="SUPFAM" id="SSF48508">
    <property type="entry name" value="Nuclear receptor ligand-binding domain"/>
    <property type="match status" value="1"/>
</dbReference>